<feature type="signal peptide" evidence="1">
    <location>
        <begin position="1"/>
        <end position="20"/>
    </location>
</feature>
<evidence type="ECO:0000256" key="1">
    <source>
        <dbReference type="SAM" id="SignalP"/>
    </source>
</evidence>
<keyword evidence="1" id="KW-0732">Signal</keyword>
<dbReference type="AlphaFoldDB" id="A0A538T2C8"/>
<feature type="chain" id="PRO_5021875760" description="Cytochrome c domain-containing protein" evidence="1">
    <location>
        <begin position="21"/>
        <end position="271"/>
    </location>
</feature>
<comment type="caution">
    <text evidence="2">The sequence shown here is derived from an EMBL/GenBank/DDBJ whole genome shotgun (WGS) entry which is preliminary data.</text>
</comment>
<proteinExistence type="predicted"/>
<protein>
    <recommendedName>
        <fullName evidence="4">Cytochrome c domain-containing protein</fullName>
    </recommendedName>
</protein>
<evidence type="ECO:0000313" key="3">
    <source>
        <dbReference type="Proteomes" id="UP000317716"/>
    </source>
</evidence>
<gene>
    <name evidence="2" type="ORF">E6K72_03325</name>
</gene>
<organism evidence="2 3">
    <name type="scientific">Eiseniibacteriota bacterium</name>
    <dbReference type="NCBI Taxonomy" id="2212470"/>
    <lineage>
        <taxon>Bacteria</taxon>
        <taxon>Candidatus Eiseniibacteriota</taxon>
    </lineage>
</organism>
<dbReference type="Proteomes" id="UP000317716">
    <property type="component" value="Unassembled WGS sequence"/>
</dbReference>
<reference evidence="2 3" key="1">
    <citation type="journal article" date="2019" name="Nat. Microbiol.">
        <title>Mediterranean grassland soil C-N compound turnover is dependent on rainfall and depth, and is mediated by genomically divergent microorganisms.</title>
        <authorList>
            <person name="Diamond S."/>
            <person name="Andeer P.F."/>
            <person name="Li Z."/>
            <person name="Crits-Christoph A."/>
            <person name="Burstein D."/>
            <person name="Anantharaman K."/>
            <person name="Lane K.R."/>
            <person name="Thomas B.C."/>
            <person name="Pan C."/>
            <person name="Northen T.R."/>
            <person name="Banfield J.F."/>
        </authorList>
    </citation>
    <scope>NUCLEOTIDE SEQUENCE [LARGE SCALE GENOMIC DNA]</scope>
    <source>
        <strain evidence="2">WS_2</strain>
    </source>
</reference>
<evidence type="ECO:0000313" key="2">
    <source>
        <dbReference type="EMBL" id="TMQ57797.1"/>
    </source>
</evidence>
<evidence type="ECO:0008006" key="4">
    <source>
        <dbReference type="Google" id="ProtNLM"/>
    </source>
</evidence>
<dbReference type="EMBL" id="VBOS01000105">
    <property type="protein sequence ID" value="TMQ57797.1"/>
    <property type="molecule type" value="Genomic_DNA"/>
</dbReference>
<name>A0A538T2C8_UNCEI</name>
<sequence length="271" mass="28326">MRFRIAAVALLVIASISSLASRPGAYPGGTPRFVTNAAPYCAGCHSSVNAQQLREMPADAAAGMLPENRHYKSISGGEDRYQKLEPADRQKLLDAVKAMDANCKVELAASDTKVKPSGTFTVTVTTRGGAGPVVGVMLTDNDLRFQSGPVQCQGFLITKAPDVTGPDGKPQTKFLDARLGELSKNINYVNIEGVQSDPAASTYPTCKAVWTLQAPAQAGEYTISAAFLYGTEKASPLGRVQTPDGRVVPAGGGGAASGRIQFAKPVKIVVG</sequence>
<accession>A0A538T2C8</accession>